<reference evidence="9 10" key="1">
    <citation type="submission" date="2021-06" db="EMBL/GenBank/DDBJ databases">
        <title>Chromosome-level genome assembly of the red-tail catfish (Hemibagrus wyckioides).</title>
        <authorList>
            <person name="Shao F."/>
        </authorList>
    </citation>
    <scope>NUCLEOTIDE SEQUENCE [LARGE SCALE GENOMIC DNA]</scope>
    <source>
        <strain evidence="9">EC202008001</strain>
        <tissue evidence="9">Blood</tissue>
    </source>
</reference>
<dbReference type="InterPro" id="IPR018957">
    <property type="entry name" value="Znf_C3HC4_RING-type"/>
</dbReference>
<dbReference type="Gene3D" id="1.10.150.50">
    <property type="entry name" value="Transcription Factor, Ets-1"/>
    <property type="match status" value="1"/>
</dbReference>
<evidence type="ECO:0000256" key="6">
    <source>
        <dbReference type="SAM" id="Phobius"/>
    </source>
</evidence>
<keyword evidence="10" id="KW-1185">Reference proteome</keyword>
<evidence type="ECO:0000256" key="3">
    <source>
        <dbReference type="ARBA" id="ARBA00022833"/>
    </source>
</evidence>
<dbReference type="InterPro" id="IPR013761">
    <property type="entry name" value="SAM/pointed_sf"/>
</dbReference>
<dbReference type="GO" id="GO:0043161">
    <property type="term" value="P:proteasome-mediated ubiquitin-dependent protein catabolic process"/>
    <property type="evidence" value="ECO:0007669"/>
    <property type="project" value="TreeGrafter"/>
</dbReference>
<dbReference type="GO" id="GO:0008270">
    <property type="term" value="F:zinc ion binding"/>
    <property type="evidence" value="ECO:0007669"/>
    <property type="project" value="UniProtKB-KW"/>
</dbReference>
<dbReference type="GO" id="GO:0005634">
    <property type="term" value="C:nucleus"/>
    <property type="evidence" value="ECO:0007669"/>
    <property type="project" value="TreeGrafter"/>
</dbReference>
<protein>
    <recommendedName>
        <fullName evidence="11">Bifunctional apoptosis regulator</fullName>
    </recommendedName>
</protein>
<dbReference type="EMBL" id="JAHKSW010000026">
    <property type="protein sequence ID" value="KAG7316193.1"/>
    <property type="molecule type" value="Genomic_DNA"/>
</dbReference>
<accession>A0A9D3N4G0</accession>
<comment type="caution">
    <text evidence="9">The sequence shown here is derived from an EMBL/GenBank/DDBJ whole genome shotgun (WGS) entry which is preliminary data.</text>
</comment>
<proteinExistence type="predicted"/>
<evidence type="ECO:0000256" key="4">
    <source>
        <dbReference type="PROSITE-ProRule" id="PRU00175"/>
    </source>
</evidence>
<dbReference type="SMART" id="SM00454">
    <property type="entry name" value="SAM"/>
    <property type="match status" value="1"/>
</dbReference>
<dbReference type="AlphaFoldDB" id="A0A9D3N4G0"/>
<dbReference type="Gene3D" id="3.30.40.10">
    <property type="entry name" value="Zinc/RING finger domain, C3HC4 (zinc finger)"/>
    <property type="match status" value="1"/>
</dbReference>
<dbReference type="InterPro" id="IPR017907">
    <property type="entry name" value="Znf_RING_CS"/>
</dbReference>
<dbReference type="SUPFAM" id="SSF47769">
    <property type="entry name" value="SAM/Pointed domain"/>
    <property type="match status" value="1"/>
</dbReference>
<evidence type="ECO:0000259" key="8">
    <source>
        <dbReference type="PROSITE" id="PS50105"/>
    </source>
</evidence>
<dbReference type="OrthoDB" id="6105938at2759"/>
<organism evidence="9 10">
    <name type="scientific">Hemibagrus wyckioides</name>
    <dbReference type="NCBI Taxonomy" id="337641"/>
    <lineage>
        <taxon>Eukaryota</taxon>
        <taxon>Metazoa</taxon>
        <taxon>Chordata</taxon>
        <taxon>Craniata</taxon>
        <taxon>Vertebrata</taxon>
        <taxon>Euteleostomi</taxon>
        <taxon>Actinopterygii</taxon>
        <taxon>Neopterygii</taxon>
        <taxon>Teleostei</taxon>
        <taxon>Ostariophysi</taxon>
        <taxon>Siluriformes</taxon>
        <taxon>Bagridae</taxon>
        <taxon>Hemibagrus</taxon>
    </lineage>
</organism>
<evidence type="ECO:0000256" key="2">
    <source>
        <dbReference type="ARBA" id="ARBA00022771"/>
    </source>
</evidence>
<keyword evidence="2 4" id="KW-0863">Zinc-finger</keyword>
<evidence type="ECO:0000256" key="5">
    <source>
        <dbReference type="SAM" id="MobiDB-lite"/>
    </source>
</evidence>
<feature type="domain" description="RING-type" evidence="7">
    <location>
        <begin position="66"/>
        <end position="106"/>
    </location>
</feature>
<sequence>MKKKKEKKKKKKEKHTANIHSSLKRKSVSALEGSTDVECEVLMSDPEVSPQPDSGVSGVSECVLSCHCCYDVLVNPTTLTCGHSFCRHCLALWWESSRRTECPECREPWLGFPKVNILLRYAVEKLHEADVRRRREEIQSNVRISRSLLAFQRFGDEQSNQRPVSGRAGNFCSGVFLTLSCVMVMFLMYRWSGGGIRNDSLVSKPISRWTVDDVTLWMEQLGAWTTQYRETFLQEQVNGRLLNLLGDDELLAAPFLMENPSHRRALLQELQRVQTLGVKPPHNLWEYKVANEGKCLFLVYGLKDSPRLTLLLLYLFDYDASFLPLEWVWPSWWQWAWFVVKWLVLPLSAAGGVCVRLAECALLDISNSHSERCPAVPTGGTRCVERLDTSRAQGVPSSCVCLSLEDGNSLCYLSGPLASASSVCVEQSVLLGLLLQSCL</sequence>
<dbReference type="Proteomes" id="UP000824219">
    <property type="component" value="Linkage Group LG26"/>
</dbReference>
<dbReference type="InterPro" id="IPR013083">
    <property type="entry name" value="Znf_RING/FYVE/PHD"/>
</dbReference>
<dbReference type="Pfam" id="PF00536">
    <property type="entry name" value="SAM_1"/>
    <property type="match status" value="1"/>
</dbReference>
<keyword evidence="6" id="KW-1133">Transmembrane helix</keyword>
<name>A0A9D3N4G0_9TELE</name>
<dbReference type="GO" id="GO:0061630">
    <property type="term" value="F:ubiquitin protein ligase activity"/>
    <property type="evidence" value="ECO:0007669"/>
    <property type="project" value="TreeGrafter"/>
</dbReference>
<dbReference type="PANTHER" id="PTHR15898">
    <property type="entry name" value="BIFUNCTIONAL APOPTOSIS REGULATOR"/>
    <property type="match status" value="1"/>
</dbReference>
<dbReference type="SUPFAM" id="SSF57850">
    <property type="entry name" value="RING/U-box"/>
    <property type="match status" value="1"/>
</dbReference>
<keyword evidence="6" id="KW-0812">Transmembrane</keyword>
<evidence type="ECO:0000259" key="7">
    <source>
        <dbReference type="PROSITE" id="PS50089"/>
    </source>
</evidence>
<dbReference type="PROSITE" id="PS00518">
    <property type="entry name" value="ZF_RING_1"/>
    <property type="match status" value="1"/>
</dbReference>
<keyword evidence="1" id="KW-0479">Metal-binding</keyword>
<evidence type="ECO:0000256" key="1">
    <source>
        <dbReference type="ARBA" id="ARBA00022723"/>
    </source>
</evidence>
<evidence type="ECO:0000313" key="9">
    <source>
        <dbReference type="EMBL" id="KAG7316193.1"/>
    </source>
</evidence>
<dbReference type="InterPro" id="IPR001841">
    <property type="entry name" value="Znf_RING"/>
</dbReference>
<evidence type="ECO:0000313" key="10">
    <source>
        <dbReference type="Proteomes" id="UP000824219"/>
    </source>
</evidence>
<keyword evidence="3" id="KW-0862">Zinc</keyword>
<feature type="compositionally biased region" description="Basic residues" evidence="5">
    <location>
        <begin position="1"/>
        <end position="14"/>
    </location>
</feature>
<dbReference type="InterPro" id="IPR001660">
    <property type="entry name" value="SAM"/>
</dbReference>
<dbReference type="SMART" id="SM00184">
    <property type="entry name" value="RING"/>
    <property type="match status" value="1"/>
</dbReference>
<gene>
    <name evidence="9" type="ORF">KOW79_021059</name>
</gene>
<dbReference type="PROSITE" id="PS50089">
    <property type="entry name" value="ZF_RING_2"/>
    <property type="match status" value="1"/>
</dbReference>
<keyword evidence="6" id="KW-0472">Membrane</keyword>
<feature type="region of interest" description="Disordered" evidence="5">
    <location>
        <begin position="1"/>
        <end position="32"/>
    </location>
</feature>
<dbReference type="PROSITE" id="PS50105">
    <property type="entry name" value="SAM_DOMAIN"/>
    <property type="match status" value="1"/>
</dbReference>
<dbReference type="CDD" id="cd16497">
    <property type="entry name" value="RING-HC_BAR"/>
    <property type="match status" value="1"/>
</dbReference>
<feature type="transmembrane region" description="Helical" evidence="6">
    <location>
        <begin position="171"/>
        <end position="191"/>
    </location>
</feature>
<feature type="domain" description="SAM" evidence="8">
    <location>
        <begin position="209"/>
        <end position="276"/>
    </location>
</feature>
<evidence type="ECO:0008006" key="11">
    <source>
        <dbReference type="Google" id="ProtNLM"/>
    </source>
</evidence>
<dbReference type="PANTHER" id="PTHR15898:SF13">
    <property type="entry name" value="BIFUNCTIONAL APOPTOSIS REGULATOR"/>
    <property type="match status" value="1"/>
</dbReference>
<dbReference type="Pfam" id="PF00097">
    <property type="entry name" value="zf-C3HC4"/>
    <property type="match status" value="1"/>
</dbReference>